<dbReference type="Proteomes" id="UP000184207">
    <property type="component" value="Unassembled WGS sequence"/>
</dbReference>
<dbReference type="RefSeq" id="WP_072760336.1">
    <property type="nucleotide sequence ID" value="NZ_FRDJ01000010.1"/>
</dbReference>
<evidence type="ECO:0000256" key="3">
    <source>
        <dbReference type="ARBA" id="ARBA00023014"/>
    </source>
</evidence>
<accession>A0A1M7T7B3</accession>
<dbReference type="Gene3D" id="3.30.70.20">
    <property type="match status" value="1"/>
</dbReference>
<protein>
    <submittedName>
        <fullName evidence="5">Phosphoadenosine phosphosulfate reductase</fullName>
    </submittedName>
</protein>
<dbReference type="STRING" id="1121883.SAMN02745226_01643"/>
<keyword evidence="6" id="KW-1185">Reference proteome</keyword>
<evidence type="ECO:0000256" key="2">
    <source>
        <dbReference type="ARBA" id="ARBA00023004"/>
    </source>
</evidence>
<dbReference type="SUPFAM" id="SSF52402">
    <property type="entry name" value="Adenine nucleotide alpha hydrolases-like"/>
    <property type="match status" value="1"/>
</dbReference>
<dbReference type="Pfam" id="PF01507">
    <property type="entry name" value="PAPS_reduct"/>
    <property type="match status" value="1"/>
</dbReference>
<evidence type="ECO:0000256" key="1">
    <source>
        <dbReference type="ARBA" id="ARBA00022723"/>
    </source>
</evidence>
<dbReference type="EMBL" id="FRDJ01000010">
    <property type="protein sequence ID" value="SHN66522.1"/>
    <property type="molecule type" value="Genomic_DNA"/>
</dbReference>
<dbReference type="AlphaFoldDB" id="A0A1M7T7B3"/>
<dbReference type="InterPro" id="IPR017896">
    <property type="entry name" value="4Fe4S_Fe-S-bd"/>
</dbReference>
<dbReference type="PROSITE" id="PS51379">
    <property type="entry name" value="4FE4S_FER_2"/>
    <property type="match status" value="1"/>
</dbReference>
<dbReference type="InterPro" id="IPR017900">
    <property type="entry name" value="4Fe4S_Fe_S_CS"/>
</dbReference>
<keyword evidence="1" id="KW-0479">Metal-binding</keyword>
<organism evidence="5 6">
    <name type="scientific">Fervidobacterium gondwanense DSM 13020</name>
    <dbReference type="NCBI Taxonomy" id="1121883"/>
    <lineage>
        <taxon>Bacteria</taxon>
        <taxon>Thermotogati</taxon>
        <taxon>Thermotogota</taxon>
        <taxon>Thermotogae</taxon>
        <taxon>Thermotogales</taxon>
        <taxon>Fervidobacteriaceae</taxon>
        <taxon>Fervidobacterium</taxon>
    </lineage>
</organism>
<dbReference type="GO" id="GO:0003824">
    <property type="term" value="F:catalytic activity"/>
    <property type="evidence" value="ECO:0007669"/>
    <property type="project" value="InterPro"/>
</dbReference>
<evidence type="ECO:0000313" key="6">
    <source>
        <dbReference type="Proteomes" id="UP000184207"/>
    </source>
</evidence>
<name>A0A1M7T7B3_FERGO</name>
<keyword evidence="3" id="KW-0411">Iron-sulfur</keyword>
<dbReference type="InterPro" id="IPR014729">
    <property type="entry name" value="Rossmann-like_a/b/a_fold"/>
</dbReference>
<gene>
    <name evidence="5" type="ORF">SAMN02745226_01643</name>
</gene>
<dbReference type="PROSITE" id="PS00198">
    <property type="entry name" value="4FE4S_FER_1"/>
    <property type="match status" value="1"/>
</dbReference>
<feature type="domain" description="4Fe-4S ferredoxin-type" evidence="4">
    <location>
        <begin position="455"/>
        <end position="485"/>
    </location>
</feature>
<dbReference type="InterPro" id="IPR050128">
    <property type="entry name" value="Sulfate_adenylyltrnsfr_sub2"/>
</dbReference>
<evidence type="ECO:0000313" key="5">
    <source>
        <dbReference type="EMBL" id="SHN66522.1"/>
    </source>
</evidence>
<proteinExistence type="predicted"/>
<dbReference type="SUPFAM" id="SSF54862">
    <property type="entry name" value="4Fe-4S ferredoxins"/>
    <property type="match status" value="1"/>
</dbReference>
<dbReference type="Gene3D" id="3.40.50.620">
    <property type="entry name" value="HUPs"/>
    <property type="match status" value="1"/>
</dbReference>
<dbReference type="OrthoDB" id="9794018at2"/>
<dbReference type="GO" id="GO:0051536">
    <property type="term" value="F:iron-sulfur cluster binding"/>
    <property type="evidence" value="ECO:0007669"/>
    <property type="project" value="UniProtKB-KW"/>
</dbReference>
<dbReference type="PANTHER" id="PTHR43196">
    <property type="entry name" value="SULFATE ADENYLYLTRANSFERASE SUBUNIT 2"/>
    <property type="match status" value="1"/>
</dbReference>
<keyword evidence="2" id="KW-0408">Iron</keyword>
<dbReference type="GO" id="GO:0046872">
    <property type="term" value="F:metal ion binding"/>
    <property type="evidence" value="ECO:0007669"/>
    <property type="project" value="UniProtKB-KW"/>
</dbReference>
<dbReference type="PANTHER" id="PTHR43196:SF2">
    <property type="entry name" value="PHOSPHOADENOSINE PHOSPHOSULFATE REDUCTASE"/>
    <property type="match status" value="1"/>
</dbReference>
<sequence length="785" mass="90720">MHKVFWDSESSGVILSYDNLGIEINEPPRPVFYEELDLLGFDKLWSYPRTHEPLLWASGRNYYYKGRLVARAVGGSMNSLPKIELTDLGRDLKLDPINIQLLVEKNKDALFTIENEAMDFVTHVYKVYKKKSSFVVSYSGGKDSQVVLDLVTRVIPPDELTVIFSDTTMDISYTHEAYEKTKQEYQKRYDGLKFYKVEPNKAAVEFWKDFGPPSRLQRWCCTVIKSSPAISFMRKQFGRKSVVNFVGVRSDESTQREKHRRLSEGEKHAFQINAEVIKDWNTTEVFLYMLYRKIYINKGYRYGLTRIGCSVCPFNSVWSESLLRRIESDIYEPYIIVLKEFLLDQGVEPEKLDEYIYDGAWKKRAGSESSEKRENHLEILEENEKLIAVIRNPKQDFLEWVKVVGQVAYFKNANNVVKGDVRVRERNIPFEMELKDNKTIIRVTTYGDKNIQSTFKNLFNKTTYCVGCGTCGAECPVGALTFFPSLKVNANLCIHCGNCVNVSEKGCLVAKSLQTAQGGRNMNNDRLLKGFGRYLTFGMRDEWLSAYLKNVNKWFEENTLGPKQVESMKAWLMDSGLIDSKKKPTELAEILSRIYPYDKNFVWLILWNNLYYTSSVCKVYVDNVEWGAYISSKDFEDMVSSIDPELNDRTKKSGIGSLLNMFENSPLSKEIGIGQIKKNGNQRFVSKKPFEEPHPFAVAYSLYKAAEYLGYRDLTVSEVYDSRFDGGPYKLFGIPRSKLERVLRRLQEDPERILKIDLVSDLDNIFLRDDLDSLQILRIAEARIK</sequence>
<reference evidence="6" key="1">
    <citation type="submission" date="2016-12" db="EMBL/GenBank/DDBJ databases">
        <authorList>
            <person name="Varghese N."/>
            <person name="Submissions S."/>
        </authorList>
    </citation>
    <scope>NUCLEOTIDE SEQUENCE [LARGE SCALE GENOMIC DNA]</scope>
    <source>
        <strain evidence="6">DSM 13020</strain>
    </source>
</reference>
<evidence type="ECO:0000259" key="4">
    <source>
        <dbReference type="PROSITE" id="PS51379"/>
    </source>
</evidence>
<dbReference type="InterPro" id="IPR002500">
    <property type="entry name" value="PAPS_reduct_dom"/>
</dbReference>